<dbReference type="EMBL" id="RDRA01000040">
    <property type="protein sequence ID" value="RXG85918.1"/>
    <property type="molecule type" value="Genomic_DNA"/>
</dbReference>
<dbReference type="InterPro" id="IPR007375">
    <property type="entry name" value="SoxG"/>
</dbReference>
<gene>
    <name evidence="1" type="ORF">EAS62_38165</name>
</gene>
<comment type="caution">
    <text evidence="1">The sequence shown here is derived from an EMBL/GenBank/DDBJ whole genome shotgun (WGS) entry which is preliminary data.</text>
</comment>
<dbReference type="InterPro" id="IPR027266">
    <property type="entry name" value="TrmE/GcvT-like"/>
</dbReference>
<proteinExistence type="predicted"/>
<sequence>MADPVLSPRPALLDIGESQPGAGVTICELRGLSLATMQTRKGQHALLRDRIKQHFLLELPTGPSIARAGEIAFAGIGPNYWLAMSEGADPVFGMSLKQIVAPLASVSDQSGGYAIFRVGGHAVNDVLAKGFQIDLHPRMFEIGAAATTIIAHIGATIWRCEDKADGSACFEIALFRSLAKSFSSWFLSSAAEFGCEWQTEKAP</sequence>
<dbReference type="RefSeq" id="WP_128942850.1">
    <property type="nucleotide sequence ID" value="NZ_RDRA01000040.1"/>
</dbReference>
<dbReference type="Gene3D" id="3.30.70.1520">
    <property type="entry name" value="Heterotetrameric sarcosine oxidase"/>
    <property type="match status" value="1"/>
</dbReference>
<organism evidence="1 2">
    <name type="scientific">Bradyrhizobium zhanjiangense</name>
    <dbReference type="NCBI Taxonomy" id="1325107"/>
    <lineage>
        <taxon>Bacteria</taxon>
        <taxon>Pseudomonadati</taxon>
        <taxon>Pseudomonadota</taxon>
        <taxon>Alphaproteobacteria</taxon>
        <taxon>Hyphomicrobiales</taxon>
        <taxon>Nitrobacteraceae</taxon>
        <taxon>Bradyrhizobium</taxon>
    </lineage>
</organism>
<dbReference type="Pfam" id="PF04268">
    <property type="entry name" value="SoxG"/>
    <property type="match status" value="1"/>
</dbReference>
<evidence type="ECO:0000313" key="2">
    <source>
        <dbReference type="Proteomes" id="UP000289946"/>
    </source>
</evidence>
<name>A0ABY0D968_9BRAD</name>
<dbReference type="SUPFAM" id="SSF103025">
    <property type="entry name" value="Folate-binding domain"/>
    <property type="match status" value="1"/>
</dbReference>
<dbReference type="Gene3D" id="3.30.1360.120">
    <property type="entry name" value="Probable tRNA modification gtpase trme, domain 1"/>
    <property type="match status" value="1"/>
</dbReference>
<protein>
    <submittedName>
        <fullName evidence="1">Sarcosine oxidase subunit gamma</fullName>
    </submittedName>
</protein>
<accession>A0ABY0D968</accession>
<keyword evidence="2" id="KW-1185">Reference proteome</keyword>
<evidence type="ECO:0000313" key="1">
    <source>
        <dbReference type="EMBL" id="RXG85918.1"/>
    </source>
</evidence>
<reference evidence="1 2" key="1">
    <citation type="submission" date="2018-10" db="EMBL/GenBank/DDBJ databases">
        <title>Bradyrhizobium sp. nov., isolated from effective nodules of peanut in China.</title>
        <authorList>
            <person name="Li Y."/>
        </authorList>
    </citation>
    <scope>NUCLEOTIDE SEQUENCE [LARGE SCALE GENOMIC DNA]</scope>
    <source>
        <strain evidence="1 2">CCBAU 51781</strain>
    </source>
</reference>
<dbReference type="Proteomes" id="UP000289946">
    <property type="component" value="Unassembled WGS sequence"/>
</dbReference>